<feature type="transmembrane region" description="Helical" evidence="10">
    <location>
        <begin position="69"/>
        <end position="86"/>
    </location>
</feature>
<evidence type="ECO:0000313" key="11">
    <source>
        <dbReference type="EMBL" id="MDT3405543.1"/>
    </source>
</evidence>
<evidence type="ECO:0000256" key="5">
    <source>
        <dbReference type="ARBA" id="ARBA00022989"/>
    </source>
</evidence>
<comment type="caution">
    <text evidence="11">The sequence shown here is derived from an EMBL/GenBank/DDBJ whole genome shotgun (WGS) entry which is preliminary data.</text>
</comment>
<evidence type="ECO:0000256" key="6">
    <source>
        <dbReference type="ARBA" id="ARBA00023136"/>
    </source>
</evidence>
<dbReference type="RefSeq" id="WP_311954227.1">
    <property type="nucleotide sequence ID" value="NZ_JAVLVU010000001.1"/>
</dbReference>
<dbReference type="PANTHER" id="PTHR30561:SF0">
    <property type="entry name" value="GUANIDINIUM EXPORTER"/>
    <property type="match status" value="1"/>
</dbReference>
<accession>A0ABU3H0J5</accession>
<dbReference type="Pfam" id="PF00893">
    <property type="entry name" value="Multi_Drug_Res"/>
    <property type="match status" value="1"/>
</dbReference>
<keyword evidence="5 10" id="KW-1133">Transmembrane helix</keyword>
<dbReference type="InterPro" id="IPR045324">
    <property type="entry name" value="Small_multidrug_res"/>
</dbReference>
<sequence length="122" mass="13849">MAWIYLVIAALFETAWTYAVKYLKFSDFKYLTFTNFYSVEGLEIMAPLAAYIVFGIANVYFFSLALKHVSTATAFAVWTAVTLVFLKISEIVFLQQSISWTEAFFMLMIMAGIIGLKYNTVG</sequence>
<comment type="similarity">
    <text evidence="7">Belongs to the drug/metabolite transporter (DMT) superfamily. Small multidrug resistance (SMR) (TC 2.A.7.1) family. Gdx/SugE subfamily.</text>
</comment>
<dbReference type="Gene3D" id="1.10.3730.20">
    <property type="match status" value="1"/>
</dbReference>
<comment type="subcellular location">
    <subcellularLocation>
        <location evidence="1 9">Cell membrane</location>
        <topology evidence="1 9">Multi-pass membrane protein</topology>
    </subcellularLocation>
</comment>
<name>A0ABU3H0J5_9SPHI</name>
<keyword evidence="12" id="KW-1185">Reference proteome</keyword>
<evidence type="ECO:0000256" key="2">
    <source>
        <dbReference type="ARBA" id="ARBA00022448"/>
    </source>
</evidence>
<dbReference type="PANTHER" id="PTHR30561">
    <property type="entry name" value="SMR FAMILY PROTON-DEPENDENT DRUG EFFLUX TRANSPORTER SUGE"/>
    <property type="match status" value="1"/>
</dbReference>
<gene>
    <name evidence="11" type="ORF">QE417_004615</name>
</gene>
<dbReference type="InterPro" id="IPR000390">
    <property type="entry name" value="Small_drug/metabolite_transptr"/>
</dbReference>
<dbReference type="EMBL" id="JAVLVU010000001">
    <property type="protein sequence ID" value="MDT3405543.1"/>
    <property type="molecule type" value="Genomic_DNA"/>
</dbReference>
<evidence type="ECO:0000256" key="9">
    <source>
        <dbReference type="RuleBase" id="RU003942"/>
    </source>
</evidence>
<protein>
    <recommendedName>
        <fullName evidence="8">Guanidinium exporter</fullName>
    </recommendedName>
</protein>
<keyword evidence="3" id="KW-1003">Cell membrane</keyword>
<keyword evidence="2" id="KW-0813">Transport</keyword>
<feature type="transmembrane region" description="Helical" evidence="10">
    <location>
        <begin position="41"/>
        <end position="62"/>
    </location>
</feature>
<keyword evidence="6 10" id="KW-0472">Membrane</keyword>
<evidence type="ECO:0000313" key="12">
    <source>
        <dbReference type="Proteomes" id="UP001258315"/>
    </source>
</evidence>
<reference evidence="12" key="1">
    <citation type="submission" date="2023-07" db="EMBL/GenBank/DDBJ databases">
        <title>Functional and genomic diversity of the sorghum phyllosphere microbiome.</title>
        <authorList>
            <person name="Shade A."/>
        </authorList>
    </citation>
    <scope>NUCLEOTIDE SEQUENCE [LARGE SCALE GENOMIC DNA]</scope>
    <source>
        <strain evidence="12">SORGH_AS_0422</strain>
    </source>
</reference>
<evidence type="ECO:0000256" key="7">
    <source>
        <dbReference type="ARBA" id="ARBA00038151"/>
    </source>
</evidence>
<evidence type="ECO:0000256" key="10">
    <source>
        <dbReference type="SAM" id="Phobius"/>
    </source>
</evidence>
<evidence type="ECO:0000256" key="8">
    <source>
        <dbReference type="ARBA" id="ARBA00039168"/>
    </source>
</evidence>
<evidence type="ECO:0000256" key="1">
    <source>
        <dbReference type="ARBA" id="ARBA00004651"/>
    </source>
</evidence>
<dbReference type="Proteomes" id="UP001258315">
    <property type="component" value="Unassembled WGS sequence"/>
</dbReference>
<organism evidence="11 12">
    <name type="scientific">Mucilaginibacter terrae</name>
    <dbReference type="NCBI Taxonomy" id="1955052"/>
    <lineage>
        <taxon>Bacteria</taxon>
        <taxon>Pseudomonadati</taxon>
        <taxon>Bacteroidota</taxon>
        <taxon>Sphingobacteriia</taxon>
        <taxon>Sphingobacteriales</taxon>
        <taxon>Sphingobacteriaceae</taxon>
        <taxon>Mucilaginibacter</taxon>
    </lineage>
</organism>
<dbReference type="SUPFAM" id="SSF103481">
    <property type="entry name" value="Multidrug resistance efflux transporter EmrE"/>
    <property type="match status" value="1"/>
</dbReference>
<dbReference type="InterPro" id="IPR037185">
    <property type="entry name" value="EmrE-like"/>
</dbReference>
<evidence type="ECO:0000256" key="3">
    <source>
        <dbReference type="ARBA" id="ARBA00022475"/>
    </source>
</evidence>
<keyword evidence="4 9" id="KW-0812">Transmembrane</keyword>
<proteinExistence type="inferred from homology"/>
<evidence type="ECO:0000256" key="4">
    <source>
        <dbReference type="ARBA" id="ARBA00022692"/>
    </source>
</evidence>
<feature type="transmembrane region" description="Helical" evidence="10">
    <location>
        <begin position="98"/>
        <end position="116"/>
    </location>
</feature>